<keyword evidence="3" id="KW-0732">Signal</keyword>
<sequence>MKLFVALFLATVVATEKLDKVALARSRKNDTRSLRQTQQAYNYQQPNKPFGIGGSASQNINSQAIPANYLPPTNTRPTFAPATFAPVTRPIQPAAPLIPAPRPPQVQPLQPALPTLPATNPVPLPAINRPVIQPINTDPNNMLLMPLQPTGPMPTISNLDVQCGKESMVVTVVFTQVFSGVIYAKGFHTRQECTFVQLNSGQASYTFTLVLNQCGTQFIDELGSGGQAYLENTIVIQMEEGIQEVWDTSRQIRCLWEGQLDKTVSAIFSVDQLDSQIVSFSGDTANAFMDIQIGKGPLAPSANGLVRIGETMTMVISVTGDPGFDIHVRDCIAHDGNRNNPVILTDNNGCVLKKKLMGPWQKTRQTGNAEVNLLAFAFFQAFKFPDQVEVFLECNIELCKSECGFCPEDQALFGRKKRSLQYNNATLVSDPVRLARRLRVLAPDDVTFADGRSTITLTTEEKTHSDEEICLTMMNFIIGMLTALFILVASCILTAIVCIRVRNIPGTESTYPPSTHSYHAFSSVSKSIS</sequence>
<protein>
    <recommendedName>
        <fullName evidence="4">ZP domain-containing protein</fullName>
    </recommendedName>
</protein>
<dbReference type="SMART" id="SM00241">
    <property type="entry name" value="ZP"/>
    <property type="match status" value="1"/>
</dbReference>
<evidence type="ECO:0000256" key="3">
    <source>
        <dbReference type="SAM" id="SignalP"/>
    </source>
</evidence>
<dbReference type="EMBL" id="JAVRJZ010000005">
    <property type="protein sequence ID" value="KAK2722508.1"/>
    <property type="molecule type" value="Genomic_DNA"/>
</dbReference>
<evidence type="ECO:0000313" key="6">
    <source>
        <dbReference type="Proteomes" id="UP001187531"/>
    </source>
</evidence>
<dbReference type="InterPro" id="IPR001507">
    <property type="entry name" value="ZP_dom"/>
</dbReference>
<keyword evidence="2" id="KW-0472">Membrane</keyword>
<name>A0AA88I731_ARTSF</name>
<dbReference type="PANTHER" id="PTHR46560:SF4">
    <property type="entry name" value="DUSKY"/>
    <property type="match status" value="1"/>
</dbReference>
<proteinExistence type="predicted"/>
<reference evidence="5" key="1">
    <citation type="submission" date="2023-07" db="EMBL/GenBank/DDBJ databases">
        <title>Chromosome-level genome assembly of Artemia franciscana.</title>
        <authorList>
            <person name="Jo E."/>
        </authorList>
    </citation>
    <scope>NUCLEOTIDE SEQUENCE</scope>
    <source>
        <tissue evidence="5">Whole body</tissue>
    </source>
</reference>
<keyword evidence="2" id="KW-1133">Transmembrane helix</keyword>
<keyword evidence="1" id="KW-1015">Disulfide bond</keyword>
<evidence type="ECO:0000259" key="4">
    <source>
        <dbReference type="PROSITE" id="PS51034"/>
    </source>
</evidence>
<feature type="chain" id="PRO_5041693123" description="ZP domain-containing protein" evidence="3">
    <location>
        <begin position="16"/>
        <end position="529"/>
    </location>
</feature>
<dbReference type="Proteomes" id="UP001187531">
    <property type="component" value="Unassembled WGS sequence"/>
</dbReference>
<dbReference type="InterPro" id="IPR055355">
    <property type="entry name" value="ZP-C"/>
</dbReference>
<gene>
    <name evidence="5" type="ORF">QYM36_002899</name>
</gene>
<dbReference type="Pfam" id="PF25057">
    <property type="entry name" value="CUT_N"/>
    <property type="match status" value="1"/>
</dbReference>
<organism evidence="5 6">
    <name type="scientific">Artemia franciscana</name>
    <name type="common">Brine shrimp</name>
    <name type="synonym">Artemia sanfranciscana</name>
    <dbReference type="NCBI Taxonomy" id="6661"/>
    <lineage>
        <taxon>Eukaryota</taxon>
        <taxon>Metazoa</taxon>
        <taxon>Ecdysozoa</taxon>
        <taxon>Arthropoda</taxon>
        <taxon>Crustacea</taxon>
        <taxon>Branchiopoda</taxon>
        <taxon>Anostraca</taxon>
        <taxon>Artemiidae</taxon>
        <taxon>Artemia</taxon>
    </lineage>
</organism>
<dbReference type="PROSITE" id="PS51034">
    <property type="entry name" value="ZP_2"/>
    <property type="match status" value="1"/>
</dbReference>
<keyword evidence="2" id="KW-0812">Transmembrane</keyword>
<feature type="domain" description="ZP" evidence="4">
    <location>
        <begin position="162"/>
        <end position="413"/>
    </location>
</feature>
<keyword evidence="6" id="KW-1185">Reference proteome</keyword>
<comment type="caution">
    <text evidence="5">The sequence shown here is derived from an EMBL/GenBank/DDBJ whole genome shotgun (WGS) entry which is preliminary data.</text>
</comment>
<feature type="transmembrane region" description="Helical" evidence="2">
    <location>
        <begin position="476"/>
        <end position="499"/>
    </location>
</feature>
<dbReference type="AlphaFoldDB" id="A0AA88I731"/>
<dbReference type="InterPro" id="IPR056953">
    <property type="entry name" value="CUT_N"/>
</dbReference>
<dbReference type="InterPro" id="IPR042235">
    <property type="entry name" value="ZP-C_dom"/>
</dbReference>
<evidence type="ECO:0000256" key="2">
    <source>
        <dbReference type="SAM" id="Phobius"/>
    </source>
</evidence>
<evidence type="ECO:0000313" key="5">
    <source>
        <dbReference type="EMBL" id="KAK2722508.1"/>
    </source>
</evidence>
<evidence type="ECO:0000256" key="1">
    <source>
        <dbReference type="ARBA" id="ARBA00023157"/>
    </source>
</evidence>
<dbReference type="Gene3D" id="2.60.40.4100">
    <property type="entry name" value="Zona pellucida, ZP-C domain"/>
    <property type="match status" value="1"/>
</dbReference>
<dbReference type="PANTHER" id="PTHR46560">
    <property type="entry name" value="CYPHER, ISOFORM B"/>
    <property type="match status" value="1"/>
</dbReference>
<dbReference type="Gene3D" id="2.60.40.3210">
    <property type="entry name" value="Zona pellucida, ZP-N domain"/>
    <property type="match status" value="1"/>
</dbReference>
<accession>A0AA88I731</accession>
<feature type="signal peptide" evidence="3">
    <location>
        <begin position="1"/>
        <end position="15"/>
    </location>
</feature>
<dbReference type="Pfam" id="PF00100">
    <property type="entry name" value="Zona_pellucida"/>
    <property type="match status" value="1"/>
</dbReference>